<dbReference type="InterPro" id="IPR021827">
    <property type="entry name" value="Nup186/Nup192/Nup205"/>
</dbReference>
<dbReference type="PANTHER" id="PTHR31344">
    <property type="entry name" value="NUCLEAR PORE COMPLEX PROTEIN NUP205"/>
    <property type="match status" value="1"/>
</dbReference>
<evidence type="ECO:0000256" key="2">
    <source>
        <dbReference type="ARBA" id="ARBA00005892"/>
    </source>
</evidence>
<evidence type="ECO:0000256" key="4">
    <source>
        <dbReference type="ARBA" id="ARBA00023242"/>
    </source>
</evidence>
<evidence type="ECO:0000256" key="1">
    <source>
        <dbReference type="ARBA" id="ARBA00004123"/>
    </source>
</evidence>
<comment type="caution">
    <text evidence="6">The sequence shown here is derived from an EMBL/GenBank/DDBJ whole genome shotgun (WGS) entry which is preliminary data.</text>
</comment>
<feature type="compositionally biased region" description="Low complexity" evidence="5">
    <location>
        <begin position="1245"/>
        <end position="1255"/>
    </location>
</feature>
<keyword evidence="3" id="KW-0813">Transport</keyword>
<feature type="compositionally biased region" description="Basic and acidic residues" evidence="5">
    <location>
        <begin position="1003"/>
        <end position="1015"/>
    </location>
</feature>
<evidence type="ECO:0000256" key="5">
    <source>
        <dbReference type="SAM" id="MobiDB-lite"/>
    </source>
</evidence>
<feature type="region of interest" description="Disordered" evidence="5">
    <location>
        <begin position="1001"/>
        <end position="1040"/>
    </location>
</feature>
<evidence type="ECO:0000256" key="3">
    <source>
        <dbReference type="ARBA" id="ARBA00022448"/>
    </source>
</evidence>
<feature type="compositionally biased region" description="Basic residues" evidence="5">
    <location>
        <begin position="909"/>
        <end position="928"/>
    </location>
</feature>
<evidence type="ECO:0000313" key="6">
    <source>
        <dbReference type="EMBL" id="KAJ6245331.1"/>
    </source>
</evidence>
<keyword evidence="7" id="KW-1185">Reference proteome</keyword>
<proteinExistence type="inferred from homology"/>
<dbReference type="EMBL" id="JAOAOG010000145">
    <property type="protein sequence ID" value="KAJ6245331.1"/>
    <property type="molecule type" value="Genomic_DNA"/>
</dbReference>
<accession>A0ABQ8YL04</accession>
<feature type="region of interest" description="Disordered" evidence="5">
    <location>
        <begin position="509"/>
        <end position="531"/>
    </location>
</feature>
<sequence length="2169" mass="257423">MTYAGLRQTLNYTLSKHIPIQTLNKTLQSFQNKLQSPLTDNPPKREDRLKVESGEVYTIGTQKRLTEETIKIILNASKILQLNEIDTYRLLDLAEEYQQQVQVDLQTAIIDVYHQERINQLSCLLELITSQKNDQIEFEIKKLTSQFITTLLENNLFQNVCEKIVFFLKKITSIDERQRSYLCTEIKMLSKIIFFLFYQNEISLENIKTVKNILKDMPETLVPTTQIILEKEDQEKLEKIPYFLFFGLSSQLLELPMVILHNYNDLEQINSQLRTNQKFQIDMAKEFLNEKWNNIGFHSGLSFIWMLFLASLKNENYKNVCQQLLEFSLQNDVFGFFSKIIENSHKKKKKSKFFVSILDELVCFFILELTTEVRSMKEKEIENERNTLNYFDYSYERKKKKKKEKIRKDFERLLNFMKHLYTDQPELSLKFLDGKLKDFIVFSGESPTISLYVSYVEMFTALVNNRECAKLASKFLESERNRIFFWPHFFEVIEKYKIDLLQSNNRGKINNNKNGGNNNNNNNNNNQNNNNLQLNYKNKINLLEEESTDINGLIVILKLITRIVSQDESSRTMLIIRSKWGYLYSIFNFYVQELPSLLKSELLNTITAFSYTPEISQQIWFMVEESEILQSGGLKNQLENVESPSKSYPELISFLKLIYTLLIHNKIPTGLKRGIFPYIEFLFNEVFLKFDKRQYNDMNEAWTIVSICLKIFYFLLSKYQVSSDDFLPETLNSEQKPGYYLFLKIIQGKSLFKKISQILDFALEKSYIVGQGFEKRLGSLVENCIEISLKMINLVFLKQNLFLEKNRISNKPQQLVTFEKIIFQNKSIALNIVIFSTYLFNLRILHYSINILYFLTLEPSYHKDFMKIIIESNDNGIISGFTSCLKKPLEEEKNLEEQNLINEGNNNKQIKRNKKKRKKKRTKKKKQNRNFNKNQLLNGNYSYEIYDDDDDDVGDDDDDDDDDDGDDDESGSESDSEPEQDNYFFQNKKIEDEIDQIFESEEEREKEKEKEKNKIQEYNNNKHNNYEKDEERVKEEEEEEKEEEEELFVLNFTIREKILKLMITILDNQPNSISTINNYNFCHYLLGFNFQKPLRQTQFSQNKISCLNIIFALLKSEIFSIQYPRLSTNCYELIYKLMIQKLTSTPVISYLRKRIGNNEILINQLKYKFFRKDITFLREQSSHYLKLTQNEAENEILQINQKSWILRSIAVELHGGNGQNVPLRSRTEKILPLLFGSFLKIQQQQQQQQQNNNKNNKNKNKKNSYNNNQETILKKEFFYEDQEDEDEEEEEEEDYEFISKEQSEQQNKIKIIEILENIELNLSEFLFTNELLLTKIDEINRQHLQLDLNSYLIKNEKYFIELFDIPLLKENLIKIYENYEKKVQDKFVLQEKLYSIKKILFLAIKFNRIQLIIESKFHLFESWKMLVEISLIQRFDHFPKKSQAQSILLLLTTTLLKKKFDFPFLSAMTSDLILSFFIKIKQIINEMIQNENNEFETNYFFLSKNFILFSNDGLSNMLFSILKAIPFVNSTEKMRGNLYIVLLIFFEILELLKKLNLKNNQNNYSLNKQKSLIKNINQKRYKEKKQIKKTLYDYQDDDDDDDDDDEDYDRNDSDNIYYNSGYGGGDDDDDDDDDDEEDFNFKNKMKNIHLNKKKTEKINKIIFSFEKETIKIFKKFDSTLIPILAKDASNNSNLWKCAAFSLLETLLKGKYPNFSPMEKRKEWFKTIEKKGYLQEFIYGILHVQSEIPITLDSVFVFESRLSFLITITQISSKITKSLFNHQIFKILSQLKFQEKLMNQNNKDQNNNQSNFNNLNLDKQQINISQRSLINDHVSFFGIEEYRKKNNFLFFQQNETNINLEKNPELLSKYNSLLLPILRLILSMCYSLPKDRNLVKSIILFFQNNHHDLIIDLLQNTKYTLYHIHRLYSLTGILKHLAQFPLINKLDNLITIQNNLLIVLKKFSLLHSSNYSQNNNSNSNDNDYNSNLNKNDMSNNNKNKIKIHRSVDKLANVILANVISFFQSISTNSNYFGPNLIFTPSITQFQSRNLLTNALPISFFLSFLNSVVKRIFEKDYELTNLEGVQEKNNFEFIRICLFIIENSMIIFYNHINYFLKNNIINEQFIKKDRLNIFRLLTQISKLERIKFNENSNALFLRLMVKKIADLFEKF</sequence>
<protein>
    <submittedName>
        <fullName evidence="6">Nuclear pore complex protein nup205</fullName>
    </submittedName>
</protein>
<feature type="region of interest" description="Disordered" evidence="5">
    <location>
        <begin position="901"/>
        <end position="989"/>
    </location>
</feature>
<feature type="region of interest" description="Disordered" evidence="5">
    <location>
        <begin position="1594"/>
        <end position="1636"/>
    </location>
</feature>
<feature type="compositionally biased region" description="Acidic residues" evidence="5">
    <location>
        <begin position="945"/>
        <end position="980"/>
    </location>
</feature>
<comment type="subcellular location">
    <subcellularLocation>
        <location evidence="1">Nucleus</location>
    </subcellularLocation>
</comment>
<feature type="compositionally biased region" description="Acidic residues" evidence="5">
    <location>
        <begin position="1594"/>
        <end position="1609"/>
    </location>
</feature>
<dbReference type="Pfam" id="PF11894">
    <property type="entry name" value="Nup192"/>
    <property type="match status" value="1"/>
</dbReference>
<reference evidence="6" key="1">
    <citation type="submission" date="2022-08" db="EMBL/GenBank/DDBJ databases">
        <title>Novel sulfate-reducing endosymbionts in the free-living metamonad Anaeramoeba.</title>
        <authorList>
            <person name="Jerlstrom-Hultqvist J."/>
            <person name="Cepicka I."/>
            <person name="Gallot-Lavallee L."/>
            <person name="Salas-Leiva D."/>
            <person name="Curtis B.A."/>
            <person name="Zahonova K."/>
            <person name="Pipaliya S."/>
            <person name="Dacks J."/>
            <person name="Roger A.J."/>
        </authorList>
    </citation>
    <scope>NUCLEOTIDE SEQUENCE</scope>
    <source>
        <strain evidence="6">Schooner1</strain>
    </source>
</reference>
<feature type="compositionally biased region" description="Acidic residues" evidence="5">
    <location>
        <begin position="1625"/>
        <end position="1636"/>
    </location>
</feature>
<gene>
    <name evidence="6" type="ORF">M0813_20283</name>
</gene>
<dbReference type="PANTHER" id="PTHR31344:SF0">
    <property type="entry name" value="NUCLEAR PORE COMPLEX PROTEIN NUP205"/>
    <property type="match status" value="1"/>
</dbReference>
<keyword evidence="4" id="KW-0539">Nucleus</keyword>
<feature type="compositionally biased region" description="Acidic residues" evidence="5">
    <location>
        <begin position="1279"/>
        <end position="1296"/>
    </location>
</feature>
<dbReference type="Proteomes" id="UP001150062">
    <property type="component" value="Unassembled WGS sequence"/>
</dbReference>
<feature type="compositionally biased region" description="Basic and acidic residues" evidence="5">
    <location>
        <begin position="1024"/>
        <end position="1035"/>
    </location>
</feature>
<organism evidence="6 7">
    <name type="scientific">Anaeramoeba flamelloides</name>
    <dbReference type="NCBI Taxonomy" id="1746091"/>
    <lineage>
        <taxon>Eukaryota</taxon>
        <taxon>Metamonada</taxon>
        <taxon>Anaeramoebidae</taxon>
        <taxon>Anaeramoeba</taxon>
    </lineage>
</organism>
<name>A0ABQ8YL04_9EUKA</name>
<feature type="region of interest" description="Disordered" evidence="5">
    <location>
        <begin position="1245"/>
        <end position="1301"/>
    </location>
</feature>
<evidence type="ECO:0000313" key="7">
    <source>
        <dbReference type="Proteomes" id="UP001150062"/>
    </source>
</evidence>
<comment type="similarity">
    <text evidence="2">Belongs to the NUP186/NUP192/NUP205 family.</text>
</comment>